<evidence type="ECO:0000256" key="1">
    <source>
        <dbReference type="ARBA" id="ARBA00006484"/>
    </source>
</evidence>
<dbReference type="EMBL" id="MU004193">
    <property type="protein sequence ID" value="KAF2492609.1"/>
    <property type="molecule type" value="Genomic_DNA"/>
</dbReference>
<accession>A0A6A6QKH3</accession>
<dbReference type="AlphaFoldDB" id="A0A6A6QKH3"/>
<name>A0A6A6QKH3_9PEZI</name>
<evidence type="ECO:0000313" key="3">
    <source>
        <dbReference type="EMBL" id="KAF2492609.1"/>
    </source>
</evidence>
<dbReference type="GO" id="GO:0016491">
    <property type="term" value="F:oxidoreductase activity"/>
    <property type="evidence" value="ECO:0007669"/>
    <property type="project" value="UniProtKB-KW"/>
</dbReference>
<feature type="non-terminal residue" evidence="3">
    <location>
        <position position="1"/>
    </location>
</feature>
<dbReference type="InterPro" id="IPR036291">
    <property type="entry name" value="NAD(P)-bd_dom_sf"/>
</dbReference>
<dbReference type="PANTHER" id="PTHR43180">
    <property type="entry name" value="3-OXOACYL-(ACYL-CARRIER-PROTEIN) REDUCTASE (AFU_ORTHOLOGUE AFUA_6G11210)"/>
    <property type="match status" value="1"/>
</dbReference>
<keyword evidence="2" id="KW-0560">Oxidoreductase</keyword>
<dbReference type="Gene3D" id="3.40.50.720">
    <property type="entry name" value="NAD(P)-binding Rossmann-like Domain"/>
    <property type="match status" value="1"/>
</dbReference>
<dbReference type="PRINTS" id="PR00081">
    <property type="entry name" value="GDHRDH"/>
</dbReference>
<dbReference type="Proteomes" id="UP000799750">
    <property type="component" value="Unassembled WGS sequence"/>
</dbReference>
<dbReference type="Pfam" id="PF00106">
    <property type="entry name" value="adh_short"/>
    <property type="match status" value="1"/>
</dbReference>
<dbReference type="OrthoDB" id="37659at2759"/>
<keyword evidence="4" id="KW-1185">Reference proteome</keyword>
<proteinExistence type="inferred from homology"/>
<dbReference type="InterPro" id="IPR002347">
    <property type="entry name" value="SDR_fam"/>
</dbReference>
<sequence>KSEMSSLHIDETSIPNLTGKVALITGGASGIGFAAASILNAHGATVHILDRNPPSSTSSVPSIRGALPHDMRFHECDVTDWQRLRGVFAIVGHVDYVFANAGVSETEEFLADNFEEDGGSETQDGRIHHLREPGYAIINTNLRAVLNAIKLAHYAMKRDGTGGSIVITASATAYSPEQSLPVYSALKLAIVGLVRSLRHNLSQDNITINAVAPAVTETALVSPQFLGPIKAAGLPTSTARHVGLALVYSAVAREARKVEVYGKEPSSHITREGPWNGRVIFTLGDSYTELEEPLADLRPQWMGEENTRLTRMQQFATDSRSIDFTKYD</sequence>
<evidence type="ECO:0000256" key="2">
    <source>
        <dbReference type="ARBA" id="ARBA00023002"/>
    </source>
</evidence>
<dbReference type="PANTHER" id="PTHR43180:SF80">
    <property type="entry name" value="NAD(P)-BINDING PROTEIN"/>
    <property type="match status" value="1"/>
</dbReference>
<organism evidence="3 4">
    <name type="scientific">Lophium mytilinum</name>
    <dbReference type="NCBI Taxonomy" id="390894"/>
    <lineage>
        <taxon>Eukaryota</taxon>
        <taxon>Fungi</taxon>
        <taxon>Dikarya</taxon>
        <taxon>Ascomycota</taxon>
        <taxon>Pezizomycotina</taxon>
        <taxon>Dothideomycetes</taxon>
        <taxon>Pleosporomycetidae</taxon>
        <taxon>Mytilinidiales</taxon>
        <taxon>Mytilinidiaceae</taxon>
        <taxon>Lophium</taxon>
    </lineage>
</organism>
<comment type="similarity">
    <text evidence="1">Belongs to the short-chain dehydrogenases/reductases (SDR) family.</text>
</comment>
<gene>
    <name evidence="3" type="ORF">BU16DRAFT_466067</name>
</gene>
<evidence type="ECO:0000313" key="4">
    <source>
        <dbReference type="Proteomes" id="UP000799750"/>
    </source>
</evidence>
<protein>
    <submittedName>
        <fullName evidence="3">NAD(P)-binding protein</fullName>
    </submittedName>
</protein>
<reference evidence="3" key="1">
    <citation type="journal article" date="2020" name="Stud. Mycol.">
        <title>101 Dothideomycetes genomes: a test case for predicting lifestyles and emergence of pathogens.</title>
        <authorList>
            <person name="Haridas S."/>
            <person name="Albert R."/>
            <person name="Binder M."/>
            <person name="Bloem J."/>
            <person name="Labutti K."/>
            <person name="Salamov A."/>
            <person name="Andreopoulos B."/>
            <person name="Baker S."/>
            <person name="Barry K."/>
            <person name="Bills G."/>
            <person name="Bluhm B."/>
            <person name="Cannon C."/>
            <person name="Castanera R."/>
            <person name="Culley D."/>
            <person name="Daum C."/>
            <person name="Ezra D."/>
            <person name="Gonzalez J."/>
            <person name="Henrissat B."/>
            <person name="Kuo A."/>
            <person name="Liang C."/>
            <person name="Lipzen A."/>
            <person name="Lutzoni F."/>
            <person name="Magnuson J."/>
            <person name="Mondo S."/>
            <person name="Nolan M."/>
            <person name="Ohm R."/>
            <person name="Pangilinan J."/>
            <person name="Park H.-J."/>
            <person name="Ramirez L."/>
            <person name="Alfaro M."/>
            <person name="Sun H."/>
            <person name="Tritt A."/>
            <person name="Yoshinaga Y."/>
            <person name="Zwiers L.-H."/>
            <person name="Turgeon B."/>
            <person name="Goodwin S."/>
            <person name="Spatafora J."/>
            <person name="Crous P."/>
            <person name="Grigoriev I."/>
        </authorList>
    </citation>
    <scope>NUCLEOTIDE SEQUENCE</scope>
    <source>
        <strain evidence="3">CBS 269.34</strain>
    </source>
</reference>
<dbReference type="SUPFAM" id="SSF51735">
    <property type="entry name" value="NAD(P)-binding Rossmann-fold domains"/>
    <property type="match status" value="1"/>
</dbReference>